<protein>
    <recommendedName>
        <fullName evidence="4">Histidine kinase N-terminal 7TM region domain-containing protein</fullName>
    </recommendedName>
</protein>
<feature type="transmembrane region" description="Helical" evidence="1">
    <location>
        <begin position="35"/>
        <end position="53"/>
    </location>
</feature>
<keyword evidence="1" id="KW-0472">Membrane</keyword>
<organism evidence="2 3">
    <name type="scientific">Candidatus Saccharimonas aalborgensis</name>
    <dbReference type="NCBI Taxonomy" id="1332188"/>
    <lineage>
        <taxon>Bacteria</taxon>
        <taxon>Candidatus Saccharimonadota</taxon>
        <taxon>Candidatus Saccharimonadia</taxon>
        <taxon>Candidatus Saccharimonadales</taxon>
        <taxon>Candidatus Saccharimonadaceae</taxon>
        <taxon>Candidatus Saccharimonas</taxon>
    </lineage>
</organism>
<evidence type="ECO:0000313" key="3">
    <source>
        <dbReference type="Proteomes" id="UP000013893"/>
    </source>
</evidence>
<keyword evidence="1" id="KW-1133">Transmembrane helix</keyword>
<evidence type="ECO:0008006" key="4">
    <source>
        <dbReference type="Google" id="ProtNLM"/>
    </source>
</evidence>
<evidence type="ECO:0000256" key="1">
    <source>
        <dbReference type="SAM" id="Phobius"/>
    </source>
</evidence>
<dbReference type="AlphaFoldDB" id="R4PVX7"/>
<feature type="transmembrane region" description="Helical" evidence="1">
    <location>
        <begin position="198"/>
        <end position="218"/>
    </location>
</feature>
<evidence type="ECO:0000313" key="2">
    <source>
        <dbReference type="EMBL" id="AGL61902.1"/>
    </source>
</evidence>
<reference evidence="2 3" key="1">
    <citation type="journal article" date="2013" name="Nat. Biotechnol.">
        <title>Genome sequences of rare, uncultured bacteria obtained by differential coverage binning of multiple metagenomes.</title>
        <authorList>
            <person name="Albertsen M."/>
            <person name="Hugenholtz P."/>
            <person name="Skarshewski A."/>
            <person name="Nielsen K.L."/>
            <person name="Tyson G.W."/>
            <person name="Nielsen P.H."/>
        </authorList>
    </citation>
    <scope>NUCLEOTIDE SEQUENCE [LARGE SCALE GENOMIC DNA]</scope>
    <source>
        <strain evidence="2">TM71</strain>
    </source>
</reference>
<feature type="transmembrane region" description="Helical" evidence="1">
    <location>
        <begin position="6"/>
        <end position="23"/>
    </location>
</feature>
<feature type="transmembrane region" description="Helical" evidence="1">
    <location>
        <begin position="96"/>
        <end position="116"/>
    </location>
</feature>
<feature type="transmembrane region" description="Helical" evidence="1">
    <location>
        <begin position="136"/>
        <end position="156"/>
    </location>
</feature>
<proteinExistence type="predicted"/>
<dbReference type="HOGENOM" id="CLU_1118576_0_0_0"/>
<accession>R4PVX7</accession>
<feature type="transmembrane region" description="Helical" evidence="1">
    <location>
        <begin position="65"/>
        <end position="84"/>
    </location>
</feature>
<keyword evidence="3" id="KW-1185">Reference proteome</keyword>
<dbReference type="EMBL" id="CP005957">
    <property type="protein sequence ID" value="AGL61902.1"/>
    <property type="molecule type" value="Genomic_DNA"/>
</dbReference>
<dbReference type="STRING" id="1332188.L336_0193"/>
<dbReference type="Proteomes" id="UP000013893">
    <property type="component" value="Chromosome"/>
</dbReference>
<dbReference type="KEGG" id="saal:L336_0193"/>
<sequence>MSCFSPPVMLATFMIEIGLALYVGWRYTLDAVSKLSIAILFFLAVFQLAEYNICEGSFGVDSLSWARIGYVAITLLPPLGFHLASRIAGRRNRTMLMAAYGSAALFAGFFALTGHGISSSACLGNYVIFQSAPMAIGWYAFYYYGWLLAGTFYCLSHAKKASAPHISRALRGLAAGYLVFIVPTTAVNIVDPATIKGIPSIMCGFAVLLAVALVGVVLPEYYRQRQLATRTSSQKTSQTQGA</sequence>
<keyword evidence="1" id="KW-0812">Transmembrane</keyword>
<gene>
    <name evidence="2" type="ORF">L336_0193</name>
</gene>
<name>R4PVX7_9BACT</name>
<feature type="transmembrane region" description="Helical" evidence="1">
    <location>
        <begin position="168"/>
        <end position="186"/>
    </location>
</feature>